<evidence type="ECO:0000256" key="2">
    <source>
        <dbReference type="ARBA" id="ARBA00022692"/>
    </source>
</evidence>
<comment type="caution">
    <text evidence="7">The sequence shown here is derived from an EMBL/GenBank/DDBJ whole genome shotgun (WGS) entry which is preliminary data.</text>
</comment>
<comment type="subcellular location">
    <subcellularLocation>
        <location evidence="1">Endomembrane system</location>
        <topology evidence="1">Multi-pass membrane protein</topology>
    </subcellularLocation>
</comment>
<proteinExistence type="predicted"/>
<dbReference type="EMBL" id="LIAE01007568">
    <property type="protein sequence ID" value="PAV78384.1"/>
    <property type="molecule type" value="Genomic_DNA"/>
</dbReference>
<feature type="transmembrane region" description="Helical" evidence="6">
    <location>
        <begin position="110"/>
        <end position="129"/>
    </location>
</feature>
<evidence type="ECO:0000256" key="3">
    <source>
        <dbReference type="ARBA" id="ARBA00022989"/>
    </source>
</evidence>
<feature type="transmembrane region" description="Helical" evidence="6">
    <location>
        <begin position="136"/>
        <end position="160"/>
    </location>
</feature>
<dbReference type="AlphaFoldDB" id="A0A2A2KWQ5"/>
<keyword evidence="3 6" id="KW-1133">Transmembrane helix</keyword>
<feature type="transmembrane region" description="Helical" evidence="6">
    <location>
        <begin position="67"/>
        <end position="90"/>
    </location>
</feature>
<reference evidence="7 8" key="1">
    <citation type="journal article" date="2017" name="Curr. Biol.">
        <title>Genome architecture and evolution of a unichromosomal asexual nematode.</title>
        <authorList>
            <person name="Fradin H."/>
            <person name="Zegar C."/>
            <person name="Gutwein M."/>
            <person name="Lucas J."/>
            <person name="Kovtun M."/>
            <person name="Corcoran D."/>
            <person name="Baugh L.R."/>
            <person name="Kiontke K."/>
            <person name="Gunsalus K."/>
            <person name="Fitch D.H."/>
            <person name="Piano F."/>
        </authorList>
    </citation>
    <scope>NUCLEOTIDE SEQUENCE [LARGE SCALE GENOMIC DNA]</scope>
    <source>
        <strain evidence="7">PF1309</strain>
    </source>
</reference>
<protein>
    <submittedName>
        <fullName evidence="7">Uncharacterized protein</fullName>
    </submittedName>
</protein>
<keyword evidence="8" id="KW-1185">Reference proteome</keyword>
<evidence type="ECO:0000256" key="1">
    <source>
        <dbReference type="ARBA" id="ARBA00004127"/>
    </source>
</evidence>
<dbReference type="GO" id="GO:0012505">
    <property type="term" value="C:endomembrane system"/>
    <property type="evidence" value="ECO:0007669"/>
    <property type="project" value="UniProtKB-SubCell"/>
</dbReference>
<feature type="compositionally biased region" description="Basic and acidic residues" evidence="5">
    <location>
        <begin position="1"/>
        <end position="11"/>
    </location>
</feature>
<name>A0A2A2KWQ5_9BILA</name>
<dbReference type="PANTHER" id="PTHR12479:SF11">
    <property type="entry name" value="PROTEIN CBG14497"/>
    <property type="match status" value="1"/>
</dbReference>
<keyword evidence="2 6" id="KW-0812">Transmembrane</keyword>
<evidence type="ECO:0000256" key="4">
    <source>
        <dbReference type="ARBA" id="ARBA00023136"/>
    </source>
</evidence>
<dbReference type="PANTHER" id="PTHR12479">
    <property type="entry name" value="LYSOSOMAL-ASSOCIATED TRANSMEMBRANE PROTEIN"/>
    <property type="match status" value="1"/>
</dbReference>
<keyword evidence="4 6" id="KW-0472">Membrane</keyword>
<dbReference type="Proteomes" id="UP000218231">
    <property type="component" value="Unassembled WGS sequence"/>
</dbReference>
<gene>
    <name evidence="7" type="ORF">WR25_11974</name>
</gene>
<evidence type="ECO:0000313" key="8">
    <source>
        <dbReference type="Proteomes" id="UP000218231"/>
    </source>
</evidence>
<dbReference type="InterPro" id="IPR051115">
    <property type="entry name" value="LAPTM_transporter"/>
</dbReference>
<evidence type="ECO:0000313" key="7">
    <source>
        <dbReference type="EMBL" id="PAV78384.1"/>
    </source>
</evidence>
<feature type="transmembrane region" description="Helical" evidence="6">
    <location>
        <begin position="189"/>
        <end position="215"/>
    </location>
</feature>
<sequence>MSTDGIAEKTHLLSPSPDEQQPGEVDGGQHYGQPIQPQGPTHVKWLNHYDNKYMCCCSNFHVKEGAIIFSVLYMLIASLNLINSTAVFIVYGLQLDVKSFDSVTLSVNTIAWVAELCSLACICILFVGIRTRKFNLFIPFFVLVGVHMLYTFVIIVVVLFQPTFALMCGFLSRIMHETMNDKNTQFMNLHAIMLIFFISALVIEVWVFNVVYRCLKYFSDMKKMSYCTPVNNV</sequence>
<dbReference type="GO" id="GO:0005765">
    <property type="term" value="C:lysosomal membrane"/>
    <property type="evidence" value="ECO:0007669"/>
    <property type="project" value="TreeGrafter"/>
</dbReference>
<organism evidence="7 8">
    <name type="scientific">Diploscapter pachys</name>
    <dbReference type="NCBI Taxonomy" id="2018661"/>
    <lineage>
        <taxon>Eukaryota</taxon>
        <taxon>Metazoa</taxon>
        <taxon>Ecdysozoa</taxon>
        <taxon>Nematoda</taxon>
        <taxon>Chromadorea</taxon>
        <taxon>Rhabditida</taxon>
        <taxon>Rhabditina</taxon>
        <taxon>Rhabditomorpha</taxon>
        <taxon>Rhabditoidea</taxon>
        <taxon>Rhabditidae</taxon>
        <taxon>Diploscapter</taxon>
    </lineage>
</organism>
<evidence type="ECO:0000256" key="5">
    <source>
        <dbReference type="SAM" id="MobiDB-lite"/>
    </source>
</evidence>
<feature type="region of interest" description="Disordered" evidence="5">
    <location>
        <begin position="1"/>
        <end position="32"/>
    </location>
</feature>
<evidence type="ECO:0000256" key="6">
    <source>
        <dbReference type="SAM" id="Phobius"/>
    </source>
</evidence>
<accession>A0A2A2KWQ5</accession>